<dbReference type="InterPro" id="IPR010982">
    <property type="entry name" value="Lambda_DNA-bd_dom_sf"/>
</dbReference>
<dbReference type="CDD" id="cd00093">
    <property type="entry name" value="HTH_XRE"/>
    <property type="match status" value="1"/>
</dbReference>
<dbReference type="AlphaFoldDB" id="A0A222G9I0"/>
<gene>
    <name evidence="2" type="ORF">B5D82_12735</name>
</gene>
<protein>
    <submittedName>
        <fullName evidence="2">XRE family transcriptional regulator</fullName>
    </submittedName>
</protein>
<dbReference type="PROSITE" id="PS50943">
    <property type="entry name" value="HTH_CROC1"/>
    <property type="match status" value="1"/>
</dbReference>
<dbReference type="GO" id="GO:0003677">
    <property type="term" value="F:DNA binding"/>
    <property type="evidence" value="ECO:0007669"/>
    <property type="project" value="InterPro"/>
</dbReference>
<evidence type="ECO:0000313" key="2">
    <source>
        <dbReference type="EMBL" id="ASP48558.1"/>
    </source>
</evidence>
<dbReference type="RefSeq" id="WP_081152020.1">
    <property type="nucleotide sequence ID" value="NZ_CP020465.1"/>
</dbReference>
<evidence type="ECO:0000259" key="1">
    <source>
        <dbReference type="PROSITE" id="PS50943"/>
    </source>
</evidence>
<feature type="domain" description="HTH cro/C1-type" evidence="1">
    <location>
        <begin position="19"/>
        <end position="67"/>
    </location>
</feature>
<sequence>MIRVNFTQHLLEKSAEQGRHITIDDVAKESGISRITLMRIKKDPTRGTNTDIIDKLCTYFDCSPGDLLIHEIG</sequence>
<dbReference type="Gene3D" id="1.10.260.40">
    <property type="entry name" value="lambda repressor-like DNA-binding domains"/>
    <property type="match status" value="1"/>
</dbReference>
<accession>A0A222G9I0</accession>
<evidence type="ECO:0000313" key="3">
    <source>
        <dbReference type="Proteomes" id="UP000202259"/>
    </source>
</evidence>
<proteinExistence type="predicted"/>
<reference evidence="2 3" key="1">
    <citation type="submission" date="2017-08" db="EMBL/GenBank/DDBJ databases">
        <title>Complete genome of Colwellia sp. NB097-1, a psychrophile bacterium ioslated from Bering Sea.</title>
        <authorList>
            <person name="Chen X."/>
        </authorList>
    </citation>
    <scope>NUCLEOTIDE SEQUENCE [LARGE SCALE GENOMIC DNA]</scope>
    <source>
        <strain evidence="2 3">NB097-1</strain>
    </source>
</reference>
<dbReference type="KEGG" id="cber:B5D82_12735"/>
<keyword evidence="3" id="KW-1185">Reference proteome</keyword>
<dbReference type="Proteomes" id="UP000202259">
    <property type="component" value="Chromosome"/>
</dbReference>
<dbReference type="OrthoDB" id="9805309at2"/>
<dbReference type="InterPro" id="IPR001387">
    <property type="entry name" value="Cro/C1-type_HTH"/>
</dbReference>
<dbReference type="EMBL" id="CP020465">
    <property type="protein sequence ID" value="ASP48558.1"/>
    <property type="molecule type" value="Genomic_DNA"/>
</dbReference>
<dbReference type="SUPFAM" id="SSF47413">
    <property type="entry name" value="lambda repressor-like DNA-binding domains"/>
    <property type="match status" value="1"/>
</dbReference>
<dbReference type="Pfam" id="PF13443">
    <property type="entry name" value="HTH_26"/>
    <property type="match status" value="1"/>
</dbReference>
<organism evidence="2 3">
    <name type="scientific">Cognaticolwellia beringensis</name>
    <dbReference type="NCBI Taxonomy" id="1967665"/>
    <lineage>
        <taxon>Bacteria</taxon>
        <taxon>Pseudomonadati</taxon>
        <taxon>Pseudomonadota</taxon>
        <taxon>Gammaproteobacteria</taxon>
        <taxon>Alteromonadales</taxon>
        <taxon>Colwelliaceae</taxon>
        <taxon>Cognaticolwellia</taxon>
    </lineage>
</organism>
<name>A0A222G9I0_9GAMM</name>